<keyword evidence="2" id="KW-0812">Transmembrane</keyword>
<accession>A0A0B7GNG1</accession>
<gene>
    <name evidence="3" type="ORF">SSV_1952</name>
</gene>
<keyword evidence="2" id="KW-0472">Membrane</keyword>
<reference evidence="3 4" key="1">
    <citation type="submission" date="2015-01" db="EMBL/GenBank/DDBJ databases">
        <authorList>
            <person name="Pelicic Vladimir"/>
        </authorList>
    </citation>
    <scope>NUCLEOTIDE SEQUENCE [LARGE SCALE GENOMIC DNA]</scope>
    <source>
        <strain evidence="3 4">2908</strain>
    </source>
</reference>
<proteinExistence type="predicted"/>
<feature type="transmembrane region" description="Helical" evidence="2">
    <location>
        <begin position="13"/>
        <end position="34"/>
    </location>
</feature>
<dbReference type="Proteomes" id="UP000183504">
    <property type="component" value="Unassembled WGS sequence"/>
</dbReference>
<feature type="region of interest" description="Disordered" evidence="1">
    <location>
        <begin position="60"/>
        <end position="79"/>
    </location>
</feature>
<evidence type="ECO:0000256" key="1">
    <source>
        <dbReference type="SAM" id="MobiDB-lite"/>
    </source>
</evidence>
<evidence type="ECO:0000256" key="2">
    <source>
        <dbReference type="SAM" id="Phobius"/>
    </source>
</evidence>
<organism evidence="3 4">
    <name type="scientific">Streptococcus sanguinis</name>
    <dbReference type="NCBI Taxonomy" id="1305"/>
    <lineage>
        <taxon>Bacteria</taxon>
        <taxon>Bacillati</taxon>
        <taxon>Bacillota</taxon>
        <taxon>Bacilli</taxon>
        <taxon>Lactobacillales</taxon>
        <taxon>Streptococcaceae</taxon>
        <taxon>Streptococcus</taxon>
    </lineage>
</organism>
<dbReference type="AlphaFoldDB" id="A0A0B7GNG1"/>
<name>A0A0B7GNG1_STRSA</name>
<evidence type="ECO:0000313" key="3">
    <source>
        <dbReference type="EMBL" id="CEL91226.1"/>
    </source>
</evidence>
<protein>
    <submittedName>
        <fullName evidence="3">Uncharacterized protein</fullName>
    </submittedName>
</protein>
<dbReference type="RefSeq" id="WP_072074651.1">
    <property type="nucleotide sequence ID" value="NZ_CDMW01000001.1"/>
</dbReference>
<keyword evidence="2" id="KW-1133">Transmembrane helix</keyword>
<evidence type="ECO:0000313" key="4">
    <source>
        <dbReference type="Proteomes" id="UP000183504"/>
    </source>
</evidence>
<dbReference type="EMBL" id="CDMW01000001">
    <property type="protein sequence ID" value="CEL91226.1"/>
    <property type="molecule type" value="Genomic_DNA"/>
</dbReference>
<sequence>MKTVLEKFDHSPLWIRLGVLSILFGILITGMILVQGQSNSNRNSVSSAASIASSSSSLQLSSAQKEAQEKEIQEEEQAVQAAEEAVKQLETMQTLEDLQLAKTAAEKVKDAATKARFQSRIHAIAVLIDPEGAQAGVYENSVATPEEAAAQPQQ</sequence>